<dbReference type="Proteomes" id="UP000034881">
    <property type="component" value="Unassembled WGS sequence"/>
</dbReference>
<dbReference type="AlphaFoldDB" id="A0A0G0QMQ2"/>
<organism evidence="1 2">
    <name type="scientific">Candidatus Daviesbacteria bacterium GW2011_GWC2_40_12</name>
    <dbReference type="NCBI Taxonomy" id="1618431"/>
    <lineage>
        <taxon>Bacteria</taxon>
        <taxon>Candidatus Daviesiibacteriota</taxon>
    </lineage>
</organism>
<sequence>MQMYKVEKRLIKFWIVTSLIACLTITIQAQPSKKILRYGADASSGAPYVFQNPKNINQLIGFEVDIINSSLMPR</sequence>
<reference evidence="1 2" key="1">
    <citation type="journal article" date="2015" name="Nature">
        <title>rRNA introns, odd ribosomes, and small enigmatic genomes across a large radiation of phyla.</title>
        <authorList>
            <person name="Brown C.T."/>
            <person name="Hug L.A."/>
            <person name="Thomas B.C."/>
            <person name="Sharon I."/>
            <person name="Castelle C.J."/>
            <person name="Singh A."/>
            <person name="Wilkins M.J."/>
            <person name="Williams K.H."/>
            <person name="Banfield J.F."/>
        </authorList>
    </citation>
    <scope>NUCLEOTIDE SEQUENCE [LARGE SCALE GENOMIC DNA]</scope>
</reference>
<protein>
    <submittedName>
        <fullName evidence="1">Amine acid ABC transporter, permease protein, 3-TM region, His/Glu/Gln/Arg/opine family</fullName>
    </submittedName>
</protein>
<accession>A0A0G0QMQ2</accession>
<gene>
    <name evidence="1" type="ORF">UT77_C0011G0009</name>
</gene>
<comment type="caution">
    <text evidence="1">The sequence shown here is derived from an EMBL/GenBank/DDBJ whole genome shotgun (WGS) entry which is preliminary data.</text>
</comment>
<proteinExistence type="predicted"/>
<dbReference type="EMBL" id="LBYB01000011">
    <property type="protein sequence ID" value="KKR41438.1"/>
    <property type="molecule type" value="Genomic_DNA"/>
</dbReference>
<evidence type="ECO:0000313" key="1">
    <source>
        <dbReference type="EMBL" id="KKR41438.1"/>
    </source>
</evidence>
<name>A0A0G0QMQ2_9BACT</name>
<evidence type="ECO:0000313" key="2">
    <source>
        <dbReference type="Proteomes" id="UP000034881"/>
    </source>
</evidence>